<reference evidence="4 5" key="1">
    <citation type="journal article" date="2012" name="PLoS ONE">
        <title>The genome characteristics and predicted function of methyl-group oxidation pathway in the obligate aceticlastic methanogens, Methanosaeta spp.</title>
        <authorList>
            <person name="Zhu J."/>
            <person name="Zheng H."/>
            <person name="Ai G."/>
            <person name="Zhang G."/>
            <person name="Liu D."/>
            <person name="Liu X."/>
            <person name="Dong X."/>
        </authorList>
    </citation>
    <scope>NUCLEOTIDE SEQUENCE [LARGE SCALE GENOMIC DNA]</scope>
    <source>
        <strain evidence="4 5">6Ac</strain>
    </source>
</reference>
<dbReference type="PROSITE" id="PS50005">
    <property type="entry name" value="TPR"/>
    <property type="match status" value="1"/>
</dbReference>
<organism evidence="4 5">
    <name type="scientific">Methanothrix harundinacea (strain 6Ac)</name>
    <name type="common">Methanosaeta harundinacea</name>
    <dbReference type="NCBI Taxonomy" id="1110509"/>
    <lineage>
        <taxon>Archaea</taxon>
        <taxon>Methanobacteriati</taxon>
        <taxon>Methanobacteriota</taxon>
        <taxon>Stenosarchaea group</taxon>
        <taxon>Methanomicrobia</taxon>
        <taxon>Methanotrichales</taxon>
        <taxon>Methanotrichaceae</taxon>
        <taxon>Methanothrix</taxon>
    </lineage>
</organism>
<evidence type="ECO:0000256" key="1">
    <source>
        <dbReference type="PROSITE-ProRule" id="PRU00339"/>
    </source>
</evidence>
<name>G7WR65_METH6</name>
<dbReference type="GO" id="GO:0016740">
    <property type="term" value="F:transferase activity"/>
    <property type="evidence" value="ECO:0007669"/>
    <property type="project" value="UniProtKB-KW"/>
</dbReference>
<dbReference type="Pfam" id="PF00535">
    <property type="entry name" value="Glycos_transf_2"/>
    <property type="match status" value="1"/>
</dbReference>
<dbReference type="InterPro" id="IPR019290">
    <property type="entry name" value="GlycosylTrfase-like_prok"/>
</dbReference>
<dbReference type="KEGG" id="mhi:Mhar_2012"/>
<dbReference type="HOGENOM" id="CLU_025996_0_5_2"/>
<dbReference type="Proteomes" id="UP000005877">
    <property type="component" value="Chromosome"/>
</dbReference>
<feature type="domain" description="Glycosyltransferase 2-like prokaryotic type" evidence="3">
    <location>
        <begin position="159"/>
        <end position="214"/>
    </location>
</feature>
<keyword evidence="5" id="KW-1185">Reference proteome</keyword>
<sequence>MSEDGDFPHVSVIIPTYNRPSLVGRAIKSVLSQSYQDFELIVVDGSSDDETKEVVMDFGDRRIRYVSETGKRGLSNARNMGIRSSMGDYIALLDDDDEWLPCKLEMQVDLLDRLPEEYGVVYSGYRTERDGNIVGEYYPAERGDVYARMLKGSILSVPTIIISRSCFEVVGYFDEELPSCEDWDMWIRLAKEYKFEYVPEILAVYHIHGDQMTFDQSRFIVGVEGVLKKHHEDFSRNRKSLAEQYRYLGVLYYLTGDRAEGTRFMFRSMKLNPIQNGIVHVLAALITPNIYKEKMRVALTGDQNAKLRQNLNA</sequence>
<dbReference type="STRING" id="1110509.Mhar_2012"/>
<dbReference type="PANTHER" id="PTHR43685">
    <property type="entry name" value="GLYCOSYLTRANSFERASE"/>
    <property type="match status" value="1"/>
</dbReference>
<dbReference type="SUPFAM" id="SSF53448">
    <property type="entry name" value="Nucleotide-diphospho-sugar transferases"/>
    <property type="match status" value="1"/>
</dbReference>
<keyword evidence="4" id="KW-0808">Transferase</keyword>
<evidence type="ECO:0000313" key="5">
    <source>
        <dbReference type="Proteomes" id="UP000005877"/>
    </source>
</evidence>
<dbReference type="GeneID" id="12511185"/>
<feature type="domain" description="Glycosyltransferase 2-like" evidence="2">
    <location>
        <begin position="11"/>
        <end position="131"/>
    </location>
</feature>
<keyword evidence="1" id="KW-0802">TPR repeat</keyword>
<dbReference type="Gene3D" id="3.90.550.10">
    <property type="entry name" value="Spore Coat Polysaccharide Biosynthesis Protein SpsA, Chain A"/>
    <property type="match status" value="1"/>
</dbReference>
<dbReference type="Pfam" id="PF10111">
    <property type="entry name" value="Glyco_tranf_2_2"/>
    <property type="match status" value="1"/>
</dbReference>
<dbReference type="EMBL" id="CP003117">
    <property type="protein sequence ID" value="AET65368.1"/>
    <property type="molecule type" value="Genomic_DNA"/>
</dbReference>
<dbReference type="RefSeq" id="WP_014587544.1">
    <property type="nucleotide sequence ID" value="NC_017527.1"/>
</dbReference>
<dbReference type="OrthoDB" id="46222at2157"/>
<accession>G7WR65</accession>
<proteinExistence type="predicted"/>
<dbReference type="AlphaFoldDB" id="G7WR65"/>
<dbReference type="PATRIC" id="fig|1110509.7.peg.2233"/>
<evidence type="ECO:0000259" key="2">
    <source>
        <dbReference type="Pfam" id="PF00535"/>
    </source>
</evidence>
<dbReference type="InterPro" id="IPR029044">
    <property type="entry name" value="Nucleotide-diphossugar_trans"/>
</dbReference>
<gene>
    <name evidence="4" type="ordered locus">Mhar_2012</name>
</gene>
<feature type="repeat" description="TPR" evidence="1">
    <location>
        <begin position="242"/>
        <end position="275"/>
    </location>
</feature>
<evidence type="ECO:0000313" key="4">
    <source>
        <dbReference type="EMBL" id="AET65368.1"/>
    </source>
</evidence>
<dbReference type="InterPro" id="IPR001173">
    <property type="entry name" value="Glyco_trans_2-like"/>
</dbReference>
<dbReference type="InterPro" id="IPR019734">
    <property type="entry name" value="TPR_rpt"/>
</dbReference>
<dbReference type="PANTHER" id="PTHR43685:SF11">
    <property type="entry name" value="GLYCOSYLTRANSFERASE TAGX-RELATED"/>
    <property type="match status" value="1"/>
</dbReference>
<evidence type="ECO:0000259" key="3">
    <source>
        <dbReference type="Pfam" id="PF10111"/>
    </source>
</evidence>
<dbReference type="InterPro" id="IPR050834">
    <property type="entry name" value="Glycosyltransf_2"/>
</dbReference>
<protein>
    <submittedName>
        <fullName evidence="4">Glycosyl transferase</fullName>
    </submittedName>
</protein>